<dbReference type="GO" id="GO:0004860">
    <property type="term" value="F:protein kinase inhibitor activity"/>
    <property type="evidence" value="ECO:0007669"/>
    <property type="project" value="UniProtKB-KW"/>
</dbReference>
<dbReference type="InterPro" id="IPR005247">
    <property type="entry name" value="YbhB_YbcL/LppC-like"/>
</dbReference>
<dbReference type="Gene3D" id="3.90.280.10">
    <property type="entry name" value="PEBP-like"/>
    <property type="match status" value="1"/>
</dbReference>
<organism evidence="1 2">
    <name type="scientific">Banduia mediterranea</name>
    <dbReference type="NCBI Taxonomy" id="3075609"/>
    <lineage>
        <taxon>Bacteria</taxon>
        <taxon>Pseudomonadati</taxon>
        <taxon>Pseudomonadota</taxon>
        <taxon>Gammaproteobacteria</taxon>
        <taxon>Nevskiales</taxon>
        <taxon>Algiphilaceae</taxon>
        <taxon>Banduia</taxon>
    </lineage>
</organism>
<evidence type="ECO:0000313" key="1">
    <source>
        <dbReference type="EMBL" id="MDT0497705.1"/>
    </source>
</evidence>
<protein>
    <submittedName>
        <fullName evidence="1">YbhB/YbcL family Raf kinase inhibitor-like protein</fullName>
    </submittedName>
</protein>
<dbReference type="PANTHER" id="PTHR30289">
    <property type="entry name" value="UNCHARACTERIZED PROTEIN YBCL-RELATED"/>
    <property type="match status" value="1"/>
</dbReference>
<dbReference type="RefSeq" id="WP_311365097.1">
    <property type="nucleotide sequence ID" value="NZ_JAVRIC010000012.1"/>
</dbReference>
<name>A0ABU2WIL0_9GAMM</name>
<dbReference type="NCBIfam" id="TIGR00481">
    <property type="entry name" value="YbhB/YbcL family Raf kinase inhibitor-like protein"/>
    <property type="match status" value="1"/>
</dbReference>
<accession>A0ABU2WIL0</accession>
<keyword evidence="2" id="KW-1185">Reference proteome</keyword>
<sequence length="210" mass="22583">MKLTSQSFFDGGAIPGRCAFAVIDAVEHLKLSQNLNPELSWTQLPDGTRSFALLCIDHDAPSQADDVNQEGRSVPADLPRVEFVHWAMIDIPADTCGIAEGACSEGVTPKGKQTPVGPDGSRQGLNDYTSWFDGDADMAGRYKGYDGPCPPWNDERPHRYHFELLALDVATLPLEGEFTAADVRAAADGHVLGSATIVGLYTLNPAVRIS</sequence>
<dbReference type="PANTHER" id="PTHR30289:SF1">
    <property type="entry name" value="PEBP (PHOSPHATIDYLETHANOLAMINE-BINDING PROTEIN) FAMILY PROTEIN"/>
    <property type="match status" value="1"/>
</dbReference>
<dbReference type="InterPro" id="IPR036610">
    <property type="entry name" value="PEBP-like_sf"/>
</dbReference>
<dbReference type="SUPFAM" id="SSF49777">
    <property type="entry name" value="PEBP-like"/>
    <property type="match status" value="1"/>
</dbReference>
<dbReference type="CDD" id="cd00865">
    <property type="entry name" value="PEBP_bact_arch"/>
    <property type="match status" value="1"/>
</dbReference>
<gene>
    <name evidence="1" type="ORF">RM530_10060</name>
</gene>
<keyword evidence="1" id="KW-0649">Protein kinase inhibitor</keyword>
<comment type="caution">
    <text evidence="1">The sequence shown here is derived from an EMBL/GenBank/DDBJ whole genome shotgun (WGS) entry which is preliminary data.</text>
</comment>
<dbReference type="EMBL" id="JAVRIC010000012">
    <property type="protein sequence ID" value="MDT0497705.1"/>
    <property type="molecule type" value="Genomic_DNA"/>
</dbReference>
<dbReference type="InterPro" id="IPR008914">
    <property type="entry name" value="PEBP"/>
</dbReference>
<dbReference type="Pfam" id="PF01161">
    <property type="entry name" value="PBP"/>
    <property type="match status" value="1"/>
</dbReference>
<evidence type="ECO:0000313" key="2">
    <source>
        <dbReference type="Proteomes" id="UP001254608"/>
    </source>
</evidence>
<proteinExistence type="predicted"/>
<dbReference type="Proteomes" id="UP001254608">
    <property type="component" value="Unassembled WGS sequence"/>
</dbReference>
<reference evidence="1 2" key="1">
    <citation type="submission" date="2023-09" db="EMBL/GenBank/DDBJ databases">
        <authorList>
            <person name="Rey-Velasco X."/>
        </authorList>
    </citation>
    <scope>NUCLEOTIDE SEQUENCE [LARGE SCALE GENOMIC DNA]</scope>
    <source>
        <strain evidence="1 2">W345</strain>
    </source>
</reference>